<dbReference type="InterPro" id="IPR036322">
    <property type="entry name" value="WD40_repeat_dom_sf"/>
</dbReference>
<accession>A0A1Y2FS33</accession>
<dbReference type="OMA" id="QIYVFGQ"/>
<dbReference type="RefSeq" id="XP_040727654.1">
    <property type="nucleotide sequence ID" value="XM_040866028.1"/>
</dbReference>
<feature type="compositionally biased region" description="Basic and acidic residues" evidence="5">
    <location>
        <begin position="920"/>
        <end position="931"/>
    </location>
</feature>
<proteinExistence type="inferred from homology"/>
<keyword evidence="8" id="KW-1185">Reference proteome</keyword>
<dbReference type="PROSITE" id="PS00678">
    <property type="entry name" value="WD_REPEATS_1"/>
    <property type="match status" value="1"/>
</dbReference>
<dbReference type="InterPro" id="IPR013905">
    <property type="entry name" value="Lgl_C_dom"/>
</dbReference>
<dbReference type="InterPro" id="IPR001680">
    <property type="entry name" value="WD40_rpt"/>
</dbReference>
<dbReference type="STRING" id="56484.A0A1Y2FS33"/>
<dbReference type="Proteomes" id="UP000193685">
    <property type="component" value="Unassembled WGS sequence"/>
</dbReference>
<dbReference type="GO" id="GO:0019905">
    <property type="term" value="F:syntaxin binding"/>
    <property type="evidence" value="ECO:0007669"/>
    <property type="project" value="TreeGrafter"/>
</dbReference>
<keyword evidence="2" id="KW-0268">Exocytosis</keyword>
<dbReference type="PANTHER" id="PTHR10241">
    <property type="entry name" value="LETHAL 2 GIANT LARVAE PROTEIN"/>
    <property type="match status" value="1"/>
</dbReference>
<keyword evidence="3" id="KW-0853">WD repeat</keyword>
<dbReference type="Pfam" id="PF00400">
    <property type="entry name" value="WD40"/>
    <property type="match status" value="1"/>
</dbReference>
<dbReference type="PANTHER" id="PTHR10241:SF25">
    <property type="entry name" value="TOMOSYN, ISOFORM C"/>
    <property type="match status" value="1"/>
</dbReference>
<dbReference type="GeneID" id="63782627"/>
<comment type="similarity">
    <text evidence="1">Belongs to the WD repeat L(2)GL family.</text>
</comment>
<dbReference type="GO" id="GO:0045159">
    <property type="term" value="F:myosin II binding"/>
    <property type="evidence" value="ECO:0007669"/>
    <property type="project" value="TreeGrafter"/>
</dbReference>
<dbReference type="EMBL" id="MCFI01000002">
    <property type="protein sequence ID" value="ORY86798.1"/>
    <property type="molecule type" value="Genomic_DNA"/>
</dbReference>
<sequence>MSKRLFGKQKAFEDLSGGFQRGLLQKDDLARYGIAGKILHVAYDQVQSLVAVATTHGAIHVLGQNGVEVVYVLPAGCTAHHLCLHRSHLTAIDQRNTLHTWLLEDCRDSRPAAVYALRGVVTAIHVEPSVDWLFLGMTDGSICVWDLEGEQMTTYKVKNLYFERQEEARMMEYDWAVPRYHISPVLSLQIHPLDLGMLLVGYPDGAALYSFKDGSCKAFFETTIAADGHKAQQRPHLTCATFSPDGNFVATGHQDGSFAFFNVQDSEIPLQIRSLSETDLNLTRRDYTAPEGAALDPVFDISWCCRAEAGDSFLLVAGGTLQEMRGLGLLDLGPLPSRTADYSSYFATPRRQKILPLESRQLVRTILPLGTASPFYAASHDSQAALLLLADGTCTVLSLPSGAPVSSSVLPPPLAFACPPCSLFTISEMPRALHAGMYDNARKRRLLERNLLIGGAPAKRRLRSFEQRLVLLSVHGQQIRLSDISHAEMAEAPLLSVDVEATLPQGGRISQVSLAGTAGELALATATGGVLILKYPIHANSGIESHPGDVSQVTPLPSPLPDAQNLLFGFEPSQAAAFNPVCLLQANQGSVTTVKMSDVGFAAIGYETGMLCLVDMRGPAIIFMDTCERLQIRAEKGFFKRKSVFERPLPGSQPEYATCCEFLTMGIEGRLAITLVVGTSKGRTLILELLKDAQGMFSAVLNHAETGQPQEGAVTSILGCLATGDDLAARPEHLAMLQEDSGLPECLLIVTEKGVRSVTGNFKSTLGKADCRQSPARSAALITIPGSINLVLLAVASGSNAVELFSVPALRPLGHLITPEHASASMVPFISTHGDVVCQSSLEGGELALINMLGTGVTLRDVPPDALFDALKQPAMARPTISNWQWLSGTQHIKPSDLDTILSDGVRPLSKRAQERIRASEKQRQLVERQEQISQQQNERVRGAQRGALGRSREGRDTYGEMQQQGQERGERMSQLDETFENLSKASGDFLTEVDKFASNAKKQVMLGGARKMFGL</sequence>
<evidence type="ECO:0000256" key="5">
    <source>
        <dbReference type="SAM" id="MobiDB-lite"/>
    </source>
</evidence>
<dbReference type="SUPFAM" id="SSF50978">
    <property type="entry name" value="WD40 repeat-like"/>
    <property type="match status" value="1"/>
</dbReference>
<dbReference type="InterPro" id="IPR015943">
    <property type="entry name" value="WD40/YVTN_repeat-like_dom_sf"/>
</dbReference>
<evidence type="ECO:0000313" key="8">
    <source>
        <dbReference type="Proteomes" id="UP000193685"/>
    </source>
</evidence>
<keyword evidence="4" id="KW-0677">Repeat</keyword>
<evidence type="ECO:0000313" key="7">
    <source>
        <dbReference type="EMBL" id="ORY86798.1"/>
    </source>
</evidence>
<dbReference type="GO" id="GO:0005096">
    <property type="term" value="F:GTPase activator activity"/>
    <property type="evidence" value="ECO:0007669"/>
    <property type="project" value="TreeGrafter"/>
</dbReference>
<reference evidence="7 8" key="1">
    <citation type="submission" date="2016-07" db="EMBL/GenBank/DDBJ databases">
        <title>Pervasive Adenine N6-methylation of Active Genes in Fungi.</title>
        <authorList>
            <consortium name="DOE Joint Genome Institute"/>
            <person name="Mondo S.J."/>
            <person name="Dannebaum R.O."/>
            <person name="Kuo R.C."/>
            <person name="Labutti K."/>
            <person name="Haridas S."/>
            <person name="Kuo A."/>
            <person name="Salamov A."/>
            <person name="Ahrendt S.R."/>
            <person name="Lipzen A."/>
            <person name="Sullivan W."/>
            <person name="Andreopoulos W.B."/>
            <person name="Clum A."/>
            <person name="Lindquist E."/>
            <person name="Daum C."/>
            <person name="Ramamoorthy G.K."/>
            <person name="Gryganskyi A."/>
            <person name="Culley D."/>
            <person name="Magnuson J.K."/>
            <person name="James T.Y."/>
            <person name="O'Malley M.A."/>
            <person name="Stajich J.E."/>
            <person name="Spatafora J.W."/>
            <person name="Visel A."/>
            <person name="Grigoriev I.V."/>
        </authorList>
    </citation>
    <scope>NUCLEOTIDE SEQUENCE [LARGE SCALE GENOMIC DNA]</scope>
    <source>
        <strain evidence="7 8">12-1054</strain>
    </source>
</reference>
<evidence type="ECO:0000256" key="1">
    <source>
        <dbReference type="ARBA" id="ARBA00008070"/>
    </source>
</evidence>
<protein>
    <submittedName>
        <fullName evidence="7">Lethal giant larvae like, C-terminal-domain-containing protein</fullName>
    </submittedName>
</protein>
<dbReference type="Gene3D" id="2.130.10.10">
    <property type="entry name" value="YVTN repeat-like/Quinoprotein amine dehydrogenase"/>
    <property type="match status" value="1"/>
</dbReference>
<dbReference type="GO" id="GO:0005886">
    <property type="term" value="C:plasma membrane"/>
    <property type="evidence" value="ECO:0007669"/>
    <property type="project" value="TreeGrafter"/>
</dbReference>
<dbReference type="Pfam" id="PF08596">
    <property type="entry name" value="Lgl_C"/>
    <property type="match status" value="1"/>
</dbReference>
<dbReference type="GO" id="GO:0006887">
    <property type="term" value="P:exocytosis"/>
    <property type="evidence" value="ECO:0007669"/>
    <property type="project" value="UniProtKB-KW"/>
</dbReference>
<name>A0A1Y2FS33_PROLT</name>
<dbReference type="GO" id="GO:0005737">
    <property type="term" value="C:cytoplasm"/>
    <property type="evidence" value="ECO:0007669"/>
    <property type="project" value="TreeGrafter"/>
</dbReference>
<feature type="region of interest" description="Disordered" evidence="5">
    <location>
        <begin position="920"/>
        <end position="974"/>
    </location>
</feature>
<comment type="caution">
    <text evidence="7">The sequence shown here is derived from an EMBL/GenBank/DDBJ whole genome shotgun (WGS) entry which is preliminary data.</text>
</comment>
<evidence type="ECO:0000256" key="3">
    <source>
        <dbReference type="ARBA" id="ARBA00022574"/>
    </source>
</evidence>
<dbReference type="GO" id="GO:0006893">
    <property type="term" value="P:Golgi to plasma membrane transport"/>
    <property type="evidence" value="ECO:0007669"/>
    <property type="project" value="TreeGrafter"/>
</dbReference>
<dbReference type="AlphaFoldDB" id="A0A1Y2FS33"/>
<evidence type="ECO:0000256" key="2">
    <source>
        <dbReference type="ARBA" id="ARBA00022483"/>
    </source>
</evidence>
<organism evidence="7 8">
    <name type="scientific">Protomyces lactucae-debilis</name>
    <dbReference type="NCBI Taxonomy" id="2754530"/>
    <lineage>
        <taxon>Eukaryota</taxon>
        <taxon>Fungi</taxon>
        <taxon>Dikarya</taxon>
        <taxon>Ascomycota</taxon>
        <taxon>Taphrinomycotina</taxon>
        <taxon>Taphrinomycetes</taxon>
        <taxon>Taphrinales</taxon>
        <taxon>Protomycetaceae</taxon>
        <taxon>Protomyces</taxon>
    </lineage>
</organism>
<evidence type="ECO:0000259" key="6">
    <source>
        <dbReference type="Pfam" id="PF08596"/>
    </source>
</evidence>
<evidence type="ECO:0000256" key="4">
    <source>
        <dbReference type="ARBA" id="ARBA00022737"/>
    </source>
</evidence>
<dbReference type="SMART" id="SM00320">
    <property type="entry name" value="WD40"/>
    <property type="match status" value="4"/>
</dbReference>
<gene>
    <name evidence="7" type="ORF">BCR37DRAFT_124601</name>
</gene>
<dbReference type="InterPro" id="IPR019775">
    <property type="entry name" value="WD40_repeat_CS"/>
</dbReference>
<feature type="domain" description="Lethal giant larvae (Lgl)-like C-terminal" evidence="6">
    <location>
        <begin position="508"/>
        <end position="911"/>
    </location>
</feature>
<dbReference type="OrthoDB" id="19944at2759"/>